<comment type="caution">
    <text evidence="1">The sequence shown here is derived from an EMBL/GenBank/DDBJ whole genome shotgun (WGS) entry which is preliminary data.</text>
</comment>
<sequence>MIALQKEGFKARVFVTTDERAVGVVLYEDDKSVGGLRIETTDSESALRQVEHWLSNYELELEDELETAVLDELETLERVRTEGADAVGWLGSQSDRRLPASSLIA</sequence>
<proteinExistence type="predicted"/>
<organism evidence="1 2">
    <name type="scientific">Candidatus Uhrbacteria bacterium CG_4_9_14_3_um_filter_50_9</name>
    <dbReference type="NCBI Taxonomy" id="1975035"/>
    <lineage>
        <taxon>Bacteria</taxon>
        <taxon>Candidatus Uhriibacteriota</taxon>
    </lineage>
</organism>
<name>A0A2M7XEY3_9BACT</name>
<dbReference type="Proteomes" id="UP000229385">
    <property type="component" value="Unassembled WGS sequence"/>
</dbReference>
<reference evidence="2" key="1">
    <citation type="submission" date="2017-09" db="EMBL/GenBank/DDBJ databases">
        <title>Depth-based differentiation of microbial function through sediment-hosted aquifers and enrichment of novel symbionts in the deep terrestrial subsurface.</title>
        <authorList>
            <person name="Probst A.J."/>
            <person name="Ladd B."/>
            <person name="Jarett J.K."/>
            <person name="Geller-Mcgrath D.E."/>
            <person name="Sieber C.M.K."/>
            <person name="Emerson J.B."/>
            <person name="Anantharaman K."/>
            <person name="Thomas B.C."/>
            <person name="Malmstrom R."/>
            <person name="Stieglmeier M."/>
            <person name="Klingl A."/>
            <person name="Woyke T."/>
            <person name="Ryan C.M."/>
            <person name="Banfield J.F."/>
        </authorList>
    </citation>
    <scope>NUCLEOTIDE SEQUENCE [LARGE SCALE GENOMIC DNA]</scope>
</reference>
<evidence type="ECO:0000313" key="2">
    <source>
        <dbReference type="Proteomes" id="UP000229385"/>
    </source>
</evidence>
<dbReference type="AlphaFoldDB" id="A0A2M7XEY3"/>
<protein>
    <submittedName>
        <fullName evidence="1">Uncharacterized protein</fullName>
    </submittedName>
</protein>
<dbReference type="EMBL" id="PFWU01000001">
    <property type="protein sequence ID" value="PJA46412.1"/>
    <property type="molecule type" value="Genomic_DNA"/>
</dbReference>
<gene>
    <name evidence="1" type="ORF">CO174_00150</name>
</gene>
<evidence type="ECO:0000313" key="1">
    <source>
        <dbReference type="EMBL" id="PJA46412.1"/>
    </source>
</evidence>
<accession>A0A2M7XEY3</accession>